<sequence>MFWWVASRIQDEIQVIANREYMKGTIAIRAFPVLGALKGLFVCVFLVADTRWWWISNRNRLDRPSLLHERLLGRILGDRDLLLGLLRMIL</sequence>
<feature type="transmembrane region" description="Helical" evidence="1">
    <location>
        <begin position="26"/>
        <end position="48"/>
    </location>
</feature>
<keyword evidence="3" id="KW-1185">Reference proteome</keyword>
<evidence type="ECO:0000256" key="1">
    <source>
        <dbReference type="SAM" id="Phobius"/>
    </source>
</evidence>
<keyword evidence="1" id="KW-0472">Membrane</keyword>
<accession>A0A319F182</accession>
<keyword evidence="1" id="KW-0812">Transmembrane</keyword>
<dbReference type="AlphaFoldDB" id="A0A319F182"/>
<reference evidence="2 3" key="1">
    <citation type="submission" date="2018-02" db="EMBL/GenBank/DDBJ databases">
        <title>The genomes of Aspergillus section Nigri reveals drivers in fungal speciation.</title>
        <authorList>
            <consortium name="DOE Joint Genome Institute"/>
            <person name="Vesth T.C."/>
            <person name="Nybo J."/>
            <person name="Theobald S."/>
            <person name="Brandl J."/>
            <person name="Frisvad J.C."/>
            <person name="Nielsen K.F."/>
            <person name="Lyhne E.K."/>
            <person name="Kogle M.E."/>
            <person name="Kuo A."/>
            <person name="Riley R."/>
            <person name="Clum A."/>
            <person name="Nolan M."/>
            <person name="Lipzen A."/>
            <person name="Salamov A."/>
            <person name="Henrissat B."/>
            <person name="Wiebenga A."/>
            <person name="De vries R.P."/>
            <person name="Grigoriev I.V."/>
            <person name="Mortensen U.H."/>
            <person name="Andersen M.R."/>
            <person name="Baker S.E."/>
        </authorList>
    </citation>
    <scope>NUCLEOTIDE SEQUENCE [LARGE SCALE GENOMIC DNA]</scope>
    <source>
        <strain evidence="2 3">CBS 121057</strain>
    </source>
</reference>
<name>A0A319F182_ASPSB</name>
<dbReference type="Proteomes" id="UP000248423">
    <property type="component" value="Unassembled WGS sequence"/>
</dbReference>
<protein>
    <submittedName>
        <fullName evidence="2">Uncharacterized protein</fullName>
    </submittedName>
</protein>
<evidence type="ECO:0000313" key="3">
    <source>
        <dbReference type="Proteomes" id="UP000248423"/>
    </source>
</evidence>
<gene>
    <name evidence="2" type="ORF">BO78DRAFT_52554</name>
</gene>
<evidence type="ECO:0000313" key="2">
    <source>
        <dbReference type="EMBL" id="PYI08879.1"/>
    </source>
</evidence>
<proteinExistence type="predicted"/>
<dbReference type="EMBL" id="KZ826331">
    <property type="protein sequence ID" value="PYI08879.1"/>
    <property type="molecule type" value="Genomic_DNA"/>
</dbReference>
<organism evidence="2 3">
    <name type="scientific">Aspergillus sclerotiicarbonarius (strain CBS 121057 / IBT 28362)</name>
    <dbReference type="NCBI Taxonomy" id="1448318"/>
    <lineage>
        <taxon>Eukaryota</taxon>
        <taxon>Fungi</taxon>
        <taxon>Dikarya</taxon>
        <taxon>Ascomycota</taxon>
        <taxon>Pezizomycotina</taxon>
        <taxon>Eurotiomycetes</taxon>
        <taxon>Eurotiomycetidae</taxon>
        <taxon>Eurotiales</taxon>
        <taxon>Aspergillaceae</taxon>
        <taxon>Aspergillus</taxon>
        <taxon>Aspergillus subgen. Circumdati</taxon>
    </lineage>
</organism>
<dbReference type="VEuPathDB" id="FungiDB:BO78DRAFT_52554"/>
<keyword evidence="1" id="KW-1133">Transmembrane helix</keyword>